<accession>A0A1U7LKP2</accession>
<dbReference type="EMBL" id="LXFE01002056">
    <property type="protein sequence ID" value="OLL23225.1"/>
    <property type="molecule type" value="Genomic_DNA"/>
</dbReference>
<organism evidence="2 3">
    <name type="scientific">Neolecta irregularis (strain DAH-3)</name>
    <dbReference type="NCBI Taxonomy" id="1198029"/>
    <lineage>
        <taxon>Eukaryota</taxon>
        <taxon>Fungi</taxon>
        <taxon>Dikarya</taxon>
        <taxon>Ascomycota</taxon>
        <taxon>Taphrinomycotina</taxon>
        <taxon>Neolectales</taxon>
        <taxon>Neolectaceae</taxon>
        <taxon>Neolecta</taxon>
    </lineage>
</organism>
<dbReference type="Proteomes" id="UP000186594">
    <property type="component" value="Unassembled WGS sequence"/>
</dbReference>
<gene>
    <name evidence="2" type="ORF">NEOLI_004898</name>
</gene>
<feature type="region of interest" description="Disordered" evidence="1">
    <location>
        <begin position="1"/>
        <end position="53"/>
    </location>
</feature>
<dbReference type="AlphaFoldDB" id="A0A1U7LKP2"/>
<sequence>MALSPLHFTTRPRVSQELNRRTTQERYDNTARQHEQEAIGSTRIPSTPPSYEQIRNDVGQERRERNELLAQWNQEWNNASQQRQQYEEKQAEYDADISRIQDSLDRQRQAGSVLLAYPWEISPPTPDHQPSRKPISRLT</sequence>
<feature type="region of interest" description="Disordered" evidence="1">
    <location>
        <begin position="119"/>
        <end position="139"/>
    </location>
</feature>
<protein>
    <submittedName>
        <fullName evidence="2">Uncharacterized protein</fullName>
    </submittedName>
</protein>
<name>A0A1U7LKP2_NEOID</name>
<reference evidence="2 3" key="1">
    <citation type="submission" date="2016-04" db="EMBL/GenBank/DDBJ databases">
        <title>Evolutionary innovation and constraint leading to complex multicellularity in the Ascomycota.</title>
        <authorList>
            <person name="Cisse O."/>
            <person name="Nguyen A."/>
            <person name="Hewitt D.A."/>
            <person name="Jedd G."/>
            <person name="Stajich J.E."/>
        </authorList>
    </citation>
    <scope>NUCLEOTIDE SEQUENCE [LARGE SCALE GENOMIC DNA]</scope>
    <source>
        <strain evidence="2 3">DAH-3</strain>
    </source>
</reference>
<comment type="caution">
    <text evidence="2">The sequence shown here is derived from an EMBL/GenBank/DDBJ whole genome shotgun (WGS) entry which is preliminary data.</text>
</comment>
<keyword evidence="3" id="KW-1185">Reference proteome</keyword>
<evidence type="ECO:0000313" key="3">
    <source>
        <dbReference type="Proteomes" id="UP000186594"/>
    </source>
</evidence>
<proteinExistence type="predicted"/>
<feature type="compositionally biased region" description="Basic and acidic residues" evidence="1">
    <location>
        <begin position="18"/>
        <end position="37"/>
    </location>
</feature>
<evidence type="ECO:0000313" key="2">
    <source>
        <dbReference type="EMBL" id="OLL23225.1"/>
    </source>
</evidence>
<evidence type="ECO:0000256" key="1">
    <source>
        <dbReference type="SAM" id="MobiDB-lite"/>
    </source>
</evidence>